<dbReference type="RefSeq" id="WP_390207013.1">
    <property type="nucleotide sequence ID" value="NZ_JBHTAX010000007.1"/>
</dbReference>
<reference evidence="2 3" key="1">
    <citation type="journal article" date="2019" name="Int. J. Syst. Evol. Microbiol.">
        <title>The Global Catalogue of Microorganisms (GCM) 10K type strain sequencing project: providing services to taxonomists for standard genome sequencing and annotation.</title>
        <authorList>
            <consortium name="The Broad Institute Genomics Platform"/>
            <consortium name="The Broad Institute Genome Sequencing Center for Infectious Disease"/>
            <person name="Wu L."/>
            <person name="Ma J."/>
        </authorList>
    </citation>
    <scope>NUCLEOTIDE SEQUENCE [LARGE SCALE GENOMIC DNA]</scope>
    <source>
        <strain evidence="2 3">RDMS1</strain>
    </source>
</reference>
<proteinExistence type="predicted"/>
<dbReference type="Proteomes" id="UP001596417">
    <property type="component" value="Unassembled WGS sequence"/>
</dbReference>
<evidence type="ECO:0008006" key="4">
    <source>
        <dbReference type="Google" id="ProtNLM"/>
    </source>
</evidence>
<accession>A0ABD5YWE6</accession>
<feature type="region of interest" description="Disordered" evidence="1">
    <location>
        <begin position="388"/>
        <end position="429"/>
    </location>
</feature>
<gene>
    <name evidence="2" type="ORF">ACFQL7_27600</name>
</gene>
<feature type="compositionally biased region" description="Polar residues" evidence="1">
    <location>
        <begin position="394"/>
        <end position="412"/>
    </location>
</feature>
<dbReference type="EMBL" id="JBHTAX010000007">
    <property type="protein sequence ID" value="MFC7193177.1"/>
    <property type="molecule type" value="Genomic_DNA"/>
</dbReference>
<feature type="compositionally biased region" description="Polar residues" evidence="1">
    <location>
        <begin position="7"/>
        <end position="16"/>
    </location>
</feature>
<feature type="region of interest" description="Disordered" evidence="1">
    <location>
        <begin position="1"/>
        <end position="25"/>
    </location>
</feature>
<dbReference type="SUPFAM" id="SSF51126">
    <property type="entry name" value="Pectin lyase-like"/>
    <property type="match status" value="1"/>
</dbReference>
<organism evidence="2 3">
    <name type="scientific">Halocatena marina</name>
    <dbReference type="NCBI Taxonomy" id="2934937"/>
    <lineage>
        <taxon>Archaea</taxon>
        <taxon>Methanobacteriati</taxon>
        <taxon>Methanobacteriota</taxon>
        <taxon>Stenosarchaea group</taxon>
        <taxon>Halobacteria</taxon>
        <taxon>Halobacteriales</taxon>
        <taxon>Natronomonadaceae</taxon>
        <taxon>Halocatena</taxon>
    </lineage>
</organism>
<dbReference type="InterPro" id="IPR011050">
    <property type="entry name" value="Pectin_lyase_fold/virulence"/>
</dbReference>
<dbReference type="AlphaFoldDB" id="A0ABD5YWE6"/>
<evidence type="ECO:0000313" key="3">
    <source>
        <dbReference type="Proteomes" id="UP001596417"/>
    </source>
</evidence>
<sequence length="445" mass="48430">MCDLTDESSQQSVNGEQSKRSHVSRRQLLRGLGTVGTAVFTSLSGCLFGGNDEESSPSVFASQQGRITQEQATHVVTTARGLRNAVSTPNAVVWIPNNTVIDISGEFGVEIARNVMIASNRDLAHPGGMLESNAYINGHFTTKETGNGFIRISGIRLKGPRTDVFDPRKKPKPASAYYSAGFRLAPKKVLIDNCEVVGWTNAGFLLGSKQVQTTSWLHHNQMHHNRMHTLGYPFELYNGTALIEWNYFNANRHSITAFGSPTSGYEARFNLVGSDAVHHAFDMHALCENRDAMMCGSTGRDLAGKFCNIHHNVFLLTHRSAFSIQGYSVKPSQFVSNWCAEQKGGSDTGDPEGVVYFPDYAAVTVRDNRYGKEAVAAGQEWLSNAAQKVAASAPGQSVNPPADDQSNGNTTAQKHDPATFPATTDPLTGTTLTTVDIAARRYRRI</sequence>
<evidence type="ECO:0000313" key="2">
    <source>
        <dbReference type="EMBL" id="MFC7193177.1"/>
    </source>
</evidence>
<feature type="compositionally biased region" description="Low complexity" evidence="1">
    <location>
        <begin position="419"/>
        <end position="429"/>
    </location>
</feature>
<keyword evidence="3" id="KW-1185">Reference proteome</keyword>
<protein>
    <recommendedName>
        <fullName evidence="4">Right handed beta helix domain-containing protein</fullName>
    </recommendedName>
</protein>
<evidence type="ECO:0000256" key="1">
    <source>
        <dbReference type="SAM" id="MobiDB-lite"/>
    </source>
</evidence>
<comment type="caution">
    <text evidence="2">The sequence shown here is derived from an EMBL/GenBank/DDBJ whole genome shotgun (WGS) entry which is preliminary data.</text>
</comment>
<name>A0ABD5YWE6_9EURY</name>